<keyword evidence="3" id="KW-0830">Ubiquinone</keyword>
<protein>
    <submittedName>
        <fullName evidence="3">NADH dehydrogenase [ubiquinone] 1 alpha subcomplex assembly factor 7</fullName>
    </submittedName>
</protein>
<evidence type="ECO:0000313" key="4">
    <source>
        <dbReference type="Proteomes" id="UP000183685"/>
    </source>
</evidence>
<accession>A0A1G7F083</accession>
<proteinExistence type="predicted"/>
<dbReference type="GO" id="GO:0032259">
    <property type="term" value="P:methylation"/>
    <property type="evidence" value="ECO:0007669"/>
    <property type="project" value="UniProtKB-KW"/>
</dbReference>
<gene>
    <name evidence="3" type="ORF">SAMN04488071_3561</name>
</gene>
<keyword evidence="4" id="KW-1185">Reference proteome</keyword>
<dbReference type="Proteomes" id="UP000183685">
    <property type="component" value="Unassembled WGS sequence"/>
</dbReference>
<sequence length="354" mass="37869">MTPLANILARRIEASGPISLADYMAECLMHPKHGYYQRERVFGQDGDFITAPEVSQMFGETIGLWLADRWIVMGRPNPVNLVELGPGRGTLMADILRAAGKVPGFKDAAKVHFIEASAQLRALQAEKVPDATWHDDFSSVPEGPSLVVANEFFDALPIHQYVKQGGKWFERSVGMVGDGLGFVLTQPAAQFALVPPHLLRAPDGSLLEVCPGAISTSATIAAHLAAHGGAALYIDYGYGISAPGDTFQALKKHEFTDPFTEPGKADLTAHVAFDRIAEAAESVGAKASPTTEQGAFLMTIGLGVRAQKLAERASDKSQERILGELKRLTAPDEMGTLFKVLAVQNPALPAAPGF</sequence>
<evidence type="ECO:0000313" key="3">
    <source>
        <dbReference type="EMBL" id="SDE69314.1"/>
    </source>
</evidence>
<dbReference type="OrthoDB" id="9794208at2"/>
<keyword evidence="2" id="KW-0808">Transferase</keyword>
<dbReference type="STRING" id="637679.GCA_001550055_01533"/>
<reference evidence="3 4" key="1">
    <citation type="submission" date="2016-10" db="EMBL/GenBank/DDBJ databases">
        <authorList>
            <person name="de Groot N.N."/>
        </authorList>
    </citation>
    <scope>NUCLEOTIDE SEQUENCE [LARGE SCALE GENOMIC DNA]</scope>
    <source>
        <strain evidence="3 4">CGMCC 1.9109</strain>
    </source>
</reference>
<evidence type="ECO:0000256" key="2">
    <source>
        <dbReference type="ARBA" id="ARBA00022679"/>
    </source>
</evidence>
<dbReference type="SUPFAM" id="SSF53335">
    <property type="entry name" value="S-adenosyl-L-methionine-dependent methyltransferases"/>
    <property type="match status" value="1"/>
</dbReference>
<dbReference type="PANTHER" id="PTHR12049">
    <property type="entry name" value="PROTEIN ARGININE METHYLTRANSFERASE NDUFAF7, MITOCHONDRIAL"/>
    <property type="match status" value="1"/>
</dbReference>
<keyword evidence="1" id="KW-0489">Methyltransferase</keyword>
<dbReference type="Pfam" id="PF02636">
    <property type="entry name" value="Methyltransf_28"/>
    <property type="match status" value="1"/>
</dbReference>
<dbReference type="PANTHER" id="PTHR12049:SF7">
    <property type="entry name" value="PROTEIN ARGININE METHYLTRANSFERASE NDUFAF7, MITOCHONDRIAL"/>
    <property type="match status" value="1"/>
</dbReference>
<dbReference type="GO" id="GO:0035243">
    <property type="term" value="F:protein-arginine omega-N symmetric methyltransferase activity"/>
    <property type="evidence" value="ECO:0007669"/>
    <property type="project" value="TreeGrafter"/>
</dbReference>
<dbReference type="AlphaFoldDB" id="A0A1G7F083"/>
<name>A0A1G7F083_9PROT</name>
<dbReference type="RefSeq" id="WP_068303397.1">
    <property type="nucleotide sequence ID" value="NZ_FNAK01000009.1"/>
</dbReference>
<dbReference type="InterPro" id="IPR029063">
    <property type="entry name" value="SAM-dependent_MTases_sf"/>
</dbReference>
<dbReference type="Gene3D" id="3.40.50.12710">
    <property type="match status" value="1"/>
</dbReference>
<dbReference type="EMBL" id="FNAK01000009">
    <property type="protein sequence ID" value="SDE69314.1"/>
    <property type="molecule type" value="Genomic_DNA"/>
</dbReference>
<dbReference type="InterPro" id="IPR003788">
    <property type="entry name" value="NDUFAF7"/>
</dbReference>
<organism evidence="3 4">
    <name type="scientific">Kordiimonas lacus</name>
    <dbReference type="NCBI Taxonomy" id="637679"/>
    <lineage>
        <taxon>Bacteria</taxon>
        <taxon>Pseudomonadati</taxon>
        <taxon>Pseudomonadota</taxon>
        <taxon>Alphaproteobacteria</taxon>
        <taxon>Kordiimonadales</taxon>
        <taxon>Kordiimonadaceae</taxon>
        <taxon>Kordiimonas</taxon>
    </lineage>
</organism>
<evidence type="ECO:0000256" key="1">
    <source>
        <dbReference type="ARBA" id="ARBA00022603"/>
    </source>
</evidence>
<dbReference type="InterPro" id="IPR038375">
    <property type="entry name" value="NDUFAF7_sf"/>
</dbReference>